<dbReference type="Proteomes" id="UP001501523">
    <property type="component" value="Unassembled WGS sequence"/>
</dbReference>
<sequence>MATKVTKSTKVAPRKALPSSDDGSYKTLKRAVLANPDARAAYEKEKTEYQAAKRRGPAKQ</sequence>
<gene>
    <name evidence="2" type="ORF">GCM10009105_37610</name>
</gene>
<feature type="region of interest" description="Disordered" evidence="1">
    <location>
        <begin position="1"/>
        <end position="25"/>
    </location>
</feature>
<proteinExistence type="predicted"/>
<comment type="caution">
    <text evidence="2">The sequence shown here is derived from an EMBL/GenBank/DDBJ whole genome shotgun (WGS) entry which is preliminary data.</text>
</comment>
<evidence type="ECO:0000256" key="1">
    <source>
        <dbReference type="SAM" id="MobiDB-lite"/>
    </source>
</evidence>
<dbReference type="EMBL" id="BAAAEU010000032">
    <property type="protein sequence ID" value="GAA0724733.1"/>
    <property type="molecule type" value="Genomic_DNA"/>
</dbReference>
<name>A0ABP3UAT2_9GAMM</name>
<accession>A0ABP3UAT2</accession>
<reference evidence="3" key="1">
    <citation type="journal article" date="2019" name="Int. J. Syst. Evol. Microbiol.">
        <title>The Global Catalogue of Microorganisms (GCM) 10K type strain sequencing project: providing services to taxonomists for standard genome sequencing and annotation.</title>
        <authorList>
            <consortium name="The Broad Institute Genomics Platform"/>
            <consortium name="The Broad Institute Genome Sequencing Center for Infectious Disease"/>
            <person name="Wu L."/>
            <person name="Ma J."/>
        </authorList>
    </citation>
    <scope>NUCLEOTIDE SEQUENCE [LARGE SCALE GENOMIC DNA]</scope>
    <source>
        <strain evidence="3">JCM 15421</strain>
    </source>
</reference>
<evidence type="ECO:0000313" key="3">
    <source>
        <dbReference type="Proteomes" id="UP001501523"/>
    </source>
</evidence>
<keyword evidence="3" id="KW-1185">Reference proteome</keyword>
<protein>
    <submittedName>
        <fullName evidence="2">Uncharacterized protein</fullName>
    </submittedName>
</protein>
<evidence type="ECO:0000313" key="2">
    <source>
        <dbReference type="EMBL" id="GAA0724733.1"/>
    </source>
</evidence>
<organism evidence="2 3">
    <name type="scientific">Dokdonella soli</name>
    <dbReference type="NCBI Taxonomy" id="529810"/>
    <lineage>
        <taxon>Bacteria</taxon>
        <taxon>Pseudomonadati</taxon>
        <taxon>Pseudomonadota</taxon>
        <taxon>Gammaproteobacteria</taxon>
        <taxon>Lysobacterales</taxon>
        <taxon>Rhodanobacteraceae</taxon>
        <taxon>Dokdonella</taxon>
    </lineage>
</organism>